<feature type="chain" id="PRO_5040218765" evidence="1">
    <location>
        <begin position="22"/>
        <end position="231"/>
    </location>
</feature>
<dbReference type="EMBL" id="MU128960">
    <property type="protein sequence ID" value="KAF9514491.1"/>
    <property type="molecule type" value="Genomic_DNA"/>
</dbReference>
<accession>A0A9P6DTP0</accession>
<organism evidence="2 3">
    <name type="scientific">Hydnum rufescens UP504</name>
    <dbReference type="NCBI Taxonomy" id="1448309"/>
    <lineage>
        <taxon>Eukaryota</taxon>
        <taxon>Fungi</taxon>
        <taxon>Dikarya</taxon>
        <taxon>Basidiomycota</taxon>
        <taxon>Agaricomycotina</taxon>
        <taxon>Agaricomycetes</taxon>
        <taxon>Cantharellales</taxon>
        <taxon>Hydnaceae</taxon>
        <taxon>Hydnum</taxon>
    </lineage>
</organism>
<dbReference type="Proteomes" id="UP000886523">
    <property type="component" value="Unassembled WGS sequence"/>
</dbReference>
<dbReference type="OrthoDB" id="2745955at2759"/>
<evidence type="ECO:0000313" key="2">
    <source>
        <dbReference type="EMBL" id="KAF9514491.1"/>
    </source>
</evidence>
<dbReference type="AlphaFoldDB" id="A0A9P6DTP0"/>
<comment type="caution">
    <text evidence="2">The sequence shown here is derived from an EMBL/GenBank/DDBJ whole genome shotgun (WGS) entry which is preliminary data.</text>
</comment>
<reference evidence="2" key="1">
    <citation type="journal article" date="2020" name="Nat. Commun.">
        <title>Large-scale genome sequencing of mycorrhizal fungi provides insights into the early evolution of symbiotic traits.</title>
        <authorList>
            <person name="Miyauchi S."/>
            <person name="Kiss E."/>
            <person name="Kuo A."/>
            <person name="Drula E."/>
            <person name="Kohler A."/>
            <person name="Sanchez-Garcia M."/>
            <person name="Morin E."/>
            <person name="Andreopoulos B."/>
            <person name="Barry K.W."/>
            <person name="Bonito G."/>
            <person name="Buee M."/>
            <person name="Carver A."/>
            <person name="Chen C."/>
            <person name="Cichocki N."/>
            <person name="Clum A."/>
            <person name="Culley D."/>
            <person name="Crous P.W."/>
            <person name="Fauchery L."/>
            <person name="Girlanda M."/>
            <person name="Hayes R.D."/>
            <person name="Keri Z."/>
            <person name="LaButti K."/>
            <person name="Lipzen A."/>
            <person name="Lombard V."/>
            <person name="Magnuson J."/>
            <person name="Maillard F."/>
            <person name="Murat C."/>
            <person name="Nolan M."/>
            <person name="Ohm R.A."/>
            <person name="Pangilinan J."/>
            <person name="Pereira M.F."/>
            <person name="Perotto S."/>
            <person name="Peter M."/>
            <person name="Pfister S."/>
            <person name="Riley R."/>
            <person name="Sitrit Y."/>
            <person name="Stielow J.B."/>
            <person name="Szollosi G."/>
            <person name="Zifcakova L."/>
            <person name="Stursova M."/>
            <person name="Spatafora J.W."/>
            <person name="Tedersoo L."/>
            <person name="Vaario L.M."/>
            <person name="Yamada A."/>
            <person name="Yan M."/>
            <person name="Wang P."/>
            <person name="Xu J."/>
            <person name="Bruns T."/>
            <person name="Baldrian P."/>
            <person name="Vilgalys R."/>
            <person name="Dunand C."/>
            <person name="Henrissat B."/>
            <person name="Grigoriev I.V."/>
            <person name="Hibbett D."/>
            <person name="Nagy L.G."/>
            <person name="Martin F.M."/>
        </authorList>
    </citation>
    <scope>NUCLEOTIDE SEQUENCE</scope>
    <source>
        <strain evidence="2">UP504</strain>
    </source>
</reference>
<keyword evidence="1" id="KW-0732">Signal</keyword>
<evidence type="ECO:0000313" key="3">
    <source>
        <dbReference type="Proteomes" id="UP000886523"/>
    </source>
</evidence>
<sequence length="231" mass="24761">MIFNLATLVLPLVFFGGIATATPLETREVKIVEAPGVDVAKLSPPIIVPPTITRRSEHTDVEKRAPFPGGSTTSANSAFRPLAGTIADQFVVCTAIGCGGTCYGYDLAVLQQYSCYTTLGWYTSFYIYQASATGLSYGISVSEEYCSDPFWSPVWIGASTPPTPAATSRTISRLSPAIEVMRGSGTGTFRLTALSYLSEERLISLHPTPGMKNTGLIHFPSSVWPGTTMMK</sequence>
<protein>
    <submittedName>
        <fullName evidence="2">Uncharacterized protein</fullName>
    </submittedName>
</protein>
<keyword evidence="3" id="KW-1185">Reference proteome</keyword>
<gene>
    <name evidence="2" type="ORF">BS47DRAFT_1361697</name>
</gene>
<name>A0A9P6DTP0_9AGAM</name>
<proteinExistence type="predicted"/>
<evidence type="ECO:0000256" key="1">
    <source>
        <dbReference type="SAM" id="SignalP"/>
    </source>
</evidence>
<feature type="signal peptide" evidence="1">
    <location>
        <begin position="1"/>
        <end position="21"/>
    </location>
</feature>